<dbReference type="InterPro" id="IPR006578">
    <property type="entry name" value="MADF-dom"/>
</dbReference>
<dbReference type="SMART" id="SM00595">
    <property type="entry name" value="MADF"/>
    <property type="match status" value="2"/>
</dbReference>
<feature type="compositionally biased region" description="Basic and acidic residues" evidence="1">
    <location>
        <begin position="115"/>
        <end position="127"/>
    </location>
</feature>
<evidence type="ECO:0000313" key="3">
    <source>
        <dbReference type="EMBL" id="KAH8377070.1"/>
    </source>
</evidence>
<name>A0AAD4PLY3_9MUSC</name>
<keyword evidence="4" id="KW-1185">Reference proteome</keyword>
<gene>
    <name evidence="3" type="ORF">KR093_003294</name>
</gene>
<dbReference type="InterPro" id="IPR039353">
    <property type="entry name" value="TF_Adf1"/>
</dbReference>
<dbReference type="PANTHER" id="PTHR12243">
    <property type="entry name" value="MADF DOMAIN TRANSCRIPTION FACTOR"/>
    <property type="match status" value="1"/>
</dbReference>
<dbReference type="PANTHER" id="PTHR12243:SF69">
    <property type="entry name" value="SI:CH73-59F11.3"/>
    <property type="match status" value="1"/>
</dbReference>
<feature type="domain" description="MADF" evidence="2">
    <location>
        <begin position="5"/>
        <end position="91"/>
    </location>
</feature>
<sequence>MNDIELIKLIENYPILYDKDSARSAKNAANKDAAWKTISQQLGASERACITRWKSIRDRFGKEFRRFQEHPENPTYWDMFPRLLFLKDHYKHGQVKHESLDNMKFEPRHRKPRRPRLDAEQDKKQKEDEYEDDAEGIELCQQLIELVKLHPVLYDRHKIRNSKNLSAKNEAWRAISEHLNVSEQLCYNRWKKLRDRFAREYRNHQINQSTPITWRYFNNLLFLGRHFRKGVPLIIENIKKRGRPPKYIQCQQQQRPPSTVTGLQIEAGEQIWGADYPYSTDNEHEDDELQYEDPDNIEVVSEPEEGVAFVQMELSMEQEQQLPQQYIEEVPVESLEPQQQLHVTTTTIPAIVASVDNIPLNKKDQFTTADSSASAFIESVEDEEEEQHEDATPSAEKLIGAVISNMETVLQQSKDCLQVIQQAASTSQQSNNSLLSKVQMLLDGLNPDQRRQAERKIVHFLCECQIKTLDGQEIEDVVPCHILH</sequence>
<evidence type="ECO:0000256" key="1">
    <source>
        <dbReference type="SAM" id="MobiDB-lite"/>
    </source>
</evidence>
<dbReference type="GO" id="GO:0005634">
    <property type="term" value="C:nucleus"/>
    <property type="evidence" value="ECO:0007669"/>
    <property type="project" value="TreeGrafter"/>
</dbReference>
<evidence type="ECO:0000313" key="4">
    <source>
        <dbReference type="Proteomes" id="UP001200034"/>
    </source>
</evidence>
<dbReference type="Pfam" id="PF10545">
    <property type="entry name" value="MADF_DNA_bdg"/>
    <property type="match status" value="2"/>
</dbReference>
<feature type="compositionally biased region" description="Basic and acidic residues" evidence="1">
    <location>
        <begin position="97"/>
        <end position="106"/>
    </location>
</feature>
<dbReference type="GO" id="GO:0006357">
    <property type="term" value="P:regulation of transcription by RNA polymerase II"/>
    <property type="evidence" value="ECO:0007669"/>
    <property type="project" value="TreeGrafter"/>
</dbReference>
<dbReference type="AlphaFoldDB" id="A0AAD4PLY3"/>
<feature type="domain" description="MADF" evidence="2">
    <location>
        <begin position="142"/>
        <end position="228"/>
    </location>
</feature>
<evidence type="ECO:0000259" key="2">
    <source>
        <dbReference type="PROSITE" id="PS51029"/>
    </source>
</evidence>
<comment type="caution">
    <text evidence="3">The sequence shown here is derived from an EMBL/GenBank/DDBJ whole genome shotgun (WGS) entry which is preliminary data.</text>
</comment>
<dbReference type="EMBL" id="JAJJHW010001127">
    <property type="protein sequence ID" value="KAH8377070.1"/>
    <property type="molecule type" value="Genomic_DNA"/>
</dbReference>
<dbReference type="PROSITE" id="PS51029">
    <property type="entry name" value="MADF"/>
    <property type="match status" value="2"/>
</dbReference>
<feature type="region of interest" description="Disordered" evidence="1">
    <location>
        <begin position="97"/>
        <end position="131"/>
    </location>
</feature>
<protein>
    <recommendedName>
        <fullName evidence="2">MADF domain-containing protein</fullName>
    </recommendedName>
</protein>
<dbReference type="GO" id="GO:0005667">
    <property type="term" value="C:transcription regulator complex"/>
    <property type="evidence" value="ECO:0007669"/>
    <property type="project" value="TreeGrafter"/>
</dbReference>
<organism evidence="3 4">
    <name type="scientific">Drosophila rubida</name>
    <dbReference type="NCBI Taxonomy" id="30044"/>
    <lineage>
        <taxon>Eukaryota</taxon>
        <taxon>Metazoa</taxon>
        <taxon>Ecdysozoa</taxon>
        <taxon>Arthropoda</taxon>
        <taxon>Hexapoda</taxon>
        <taxon>Insecta</taxon>
        <taxon>Pterygota</taxon>
        <taxon>Neoptera</taxon>
        <taxon>Endopterygota</taxon>
        <taxon>Diptera</taxon>
        <taxon>Brachycera</taxon>
        <taxon>Muscomorpha</taxon>
        <taxon>Ephydroidea</taxon>
        <taxon>Drosophilidae</taxon>
        <taxon>Drosophila</taxon>
    </lineage>
</organism>
<dbReference type="Proteomes" id="UP001200034">
    <property type="component" value="Unassembled WGS sequence"/>
</dbReference>
<accession>A0AAD4PLY3</accession>
<reference evidence="3" key="1">
    <citation type="journal article" date="2021" name="Mol. Ecol. Resour.">
        <title>Phylogenomic analyses of the genus Drosophila reveals genomic signals of climate adaptation.</title>
        <authorList>
            <person name="Li F."/>
            <person name="Rane R.V."/>
            <person name="Luria V."/>
            <person name="Xiong Z."/>
            <person name="Chen J."/>
            <person name="Li Z."/>
            <person name="Catullo R.A."/>
            <person name="Griffin P.C."/>
            <person name="Schiffer M."/>
            <person name="Pearce S."/>
            <person name="Lee S.F."/>
            <person name="McElroy K."/>
            <person name="Stocker A."/>
            <person name="Shirriffs J."/>
            <person name="Cockerell F."/>
            <person name="Coppin C."/>
            <person name="Sgro C.M."/>
            <person name="Karger A."/>
            <person name="Cain J.W."/>
            <person name="Weber J.A."/>
            <person name="Santpere G."/>
            <person name="Kirschner M.W."/>
            <person name="Hoffmann A.A."/>
            <person name="Oakeshott J.G."/>
            <person name="Zhang G."/>
        </authorList>
    </citation>
    <scope>NUCLEOTIDE SEQUENCE</scope>
    <source>
        <strain evidence="3">BGI-SZ-2011g</strain>
    </source>
</reference>
<proteinExistence type="predicted"/>